<dbReference type="RefSeq" id="WP_212219112.1">
    <property type="nucleotide sequence ID" value="NZ_JAGUCO010000027.1"/>
</dbReference>
<comment type="caution">
    <text evidence="1">The sequence shown here is derived from an EMBL/GenBank/DDBJ whole genome shotgun (WGS) entry which is preliminary data.</text>
</comment>
<organism evidence="1 2">
    <name type="scientific">Carboxylicivirga linearis</name>
    <dbReference type="NCBI Taxonomy" id="1628157"/>
    <lineage>
        <taxon>Bacteria</taxon>
        <taxon>Pseudomonadati</taxon>
        <taxon>Bacteroidota</taxon>
        <taxon>Bacteroidia</taxon>
        <taxon>Marinilabiliales</taxon>
        <taxon>Marinilabiliaceae</taxon>
        <taxon>Carboxylicivirga</taxon>
    </lineage>
</organism>
<reference evidence="1 2" key="1">
    <citation type="journal article" date="2015" name="Int. J. Syst. Evol. Microbiol.">
        <title>Carboxylicivirga linearis sp. nov., isolated from a sea cucumber culture pond.</title>
        <authorList>
            <person name="Wang F.Q."/>
            <person name="Zhou Y.X."/>
            <person name="Lin X.Z."/>
            <person name="Chen G.J."/>
            <person name="Du Z.J."/>
        </authorList>
    </citation>
    <scope>NUCLEOTIDE SEQUENCE [LARGE SCALE GENOMIC DNA]</scope>
    <source>
        <strain evidence="1 2">FB218</strain>
    </source>
</reference>
<keyword evidence="2" id="KW-1185">Reference proteome</keyword>
<evidence type="ECO:0000313" key="2">
    <source>
        <dbReference type="Proteomes" id="UP000708576"/>
    </source>
</evidence>
<name>A0ABS5K0Q2_9BACT</name>
<proteinExistence type="predicted"/>
<evidence type="ECO:0000313" key="1">
    <source>
        <dbReference type="EMBL" id="MBS2100717.1"/>
    </source>
</evidence>
<dbReference type="Proteomes" id="UP000708576">
    <property type="component" value="Unassembled WGS sequence"/>
</dbReference>
<gene>
    <name evidence="1" type="ORF">KEM10_20690</name>
</gene>
<accession>A0ABS5K0Q2</accession>
<protein>
    <recommendedName>
        <fullName evidence="3">Nucleotidyltransferase</fullName>
    </recommendedName>
</protein>
<sequence length="275" mass="30583">MARDIADIQQEMVDTVQADETLNMKLTSTSKTALWRLTTYVVATAIWMLETLYDELVALVNSILATQKTHNLYWYAEKAKEFQYGYALVPDTDYYETIDEDAQIVSHAAVDEIAGKLFMKVAKDVNGELAPLSTADPDELTPFEQYILKVKDAGVVVNIVSDVGDDLRLVLDIYYDPLVLNENGELLTDPGQIPAEDTIKTFISGLPFNGEFIPANLVDALQATTGIDIPEIRTVDTKYAANDWQPVYGKVVPNAGYLTISDENLTINYIANVRN</sequence>
<evidence type="ECO:0008006" key="3">
    <source>
        <dbReference type="Google" id="ProtNLM"/>
    </source>
</evidence>
<dbReference type="EMBL" id="JAGUCO010000027">
    <property type="protein sequence ID" value="MBS2100717.1"/>
    <property type="molecule type" value="Genomic_DNA"/>
</dbReference>